<accession>A0ABD0LYA3</accession>
<name>A0ABD0LYA3_9CAEN</name>
<protein>
    <submittedName>
        <fullName evidence="2">Uncharacterized protein</fullName>
    </submittedName>
</protein>
<proteinExistence type="predicted"/>
<organism evidence="2 3">
    <name type="scientific">Batillaria attramentaria</name>
    <dbReference type="NCBI Taxonomy" id="370345"/>
    <lineage>
        <taxon>Eukaryota</taxon>
        <taxon>Metazoa</taxon>
        <taxon>Spiralia</taxon>
        <taxon>Lophotrochozoa</taxon>
        <taxon>Mollusca</taxon>
        <taxon>Gastropoda</taxon>
        <taxon>Caenogastropoda</taxon>
        <taxon>Sorbeoconcha</taxon>
        <taxon>Cerithioidea</taxon>
        <taxon>Batillariidae</taxon>
        <taxon>Batillaria</taxon>
    </lineage>
</organism>
<sequence length="75" mass="8139">MCSIKVTLEHADGKHETFSRPSESGAGDGAKGDLHQLRTWMGEVQKDLNSALTVVVERERTADAGDGKLQNQKDS</sequence>
<evidence type="ECO:0000313" key="2">
    <source>
        <dbReference type="EMBL" id="KAK7504186.1"/>
    </source>
</evidence>
<gene>
    <name evidence="2" type="ORF">BaRGS_00004490</name>
</gene>
<comment type="caution">
    <text evidence="2">The sequence shown here is derived from an EMBL/GenBank/DDBJ whole genome shotgun (WGS) entry which is preliminary data.</text>
</comment>
<evidence type="ECO:0000313" key="3">
    <source>
        <dbReference type="Proteomes" id="UP001519460"/>
    </source>
</evidence>
<feature type="region of interest" description="Disordered" evidence="1">
    <location>
        <begin position="10"/>
        <end position="33"/>
    </location>
</feature>
<dbReference type="AlphaFoldDB" id="A0ABD0LYA3"/>
<reference evidence="2 3" key="1">
    <citation type="journal article" date="2023" name="Sci. Data">
        <title>Genome assembly of the Korean intertidal mud-creeper Batillaria attramentaria.</title>
        <authorList>
            <person name="Patra A.K."/>
            <person name="Ho P.T."/>
            <person name="Jun S."/>
            <person name="Lee S.J."/>
            <person name="Kim Y."/>
            <person name="Won Y.J."/>
        </authorList>
    </citation>
    <scope>NUCLEOTIDE SEQUENCE [LARGE SCALE GENOMIC DNA]</scope>
    <source>
        <strain evidence="2">Wonlab-2016</strain>
    </source>
</reference>
<dbReference type="EMBL" id="JACVVK020000016">
    <property type="protein sequence ID" value="KAK7504186.1"/>
    <property type="molecule type" value="Genomic_DNA"/>
</dbReference>
<keyword evidence="3" id="KW-1185">Reference proteome</keyword>
<feature type="non-terminal residue" evidence="2">
    <location>
        <position position="75"/>
    </location>
</feature>
<evidence type="ECO:0000256" key="1">
    <source>
        <dbReference type="SAM" id="MobiDB-lite"/>
    </source>
</evidence>
<dbReference type="Proteomes" id="UP001519460">
    <property type="component" value="Unassembled WGS sequence"/>
</dbReference>